<evidence type="ECO:0000313" key="7">
    <source>
        <dbReference type="EMBL" id="ELA41279.1"/>
    </source>
</evidence>
<dbReference type="PANTHER" id="PTHR13954">
    <property type="entry name" value="IRE1-RELATED"/>
    <property type="match status" value="1"/>
</dbReference>
<dbReference type="SUPFAM" id="SSF56112">
    <property type="entry name" value="Protein kinase-like (PK-like)"/>
    <property type="match status" value="1"/>
</dbReference>
<evidence type="ECO:0000256" key="1">
    <source>
        <dbReference type="ARBA" id="ARBA00022729"/>
    </source>
</evidence>
<feature type="chain" id="PRO_5003959805" evidence="5">
    <location>
        <begin position="19"/>
        <end position="847"/>
    </location>
</feature>
<evidence type="ECO:0000256" key="5">
    <source>
        <dbReference type="SAM" id="SignalP"/>
    </source>
</evidence>
<dbReference type="InterPro" id="IPR011009">
    <property type="entry name" value="Kinase-like_dom_sf"/>
</dbReference>
<dbReference type="RefSeq" id="XP_007605097.1">
    <property type="nucleotide sequence ID" value="XM_007605035.1"/>
</dbReference>
<dbReference type="VEuPathDB" id="MicrosporidiaDB:VICG_01652"/>
<evidence type="ECO:0000313" key="8">
    <source>
        <dbReference type="Proteomes" id="UP000011082"/>
    </source>
</evidence>
<accession>L2GKW9</accession>
<evidence type="ECO:0000259" key="6">
    <source>
        <dbReference type="PROSITE" id="PS51392"/>
    </source>
</evidence>
<dbReference type="OrthoDB" id="63989at2759"/>
<protein>
    <submittedName>
        <fullName evidence="7">IRE protein kinase</fullName>
    </submittedName>
</protein>
<feature type="compositionally biased region" description="Basic and acidic residues" evidence="4">
    <location>
        <begin position="361"/>
        <end position="371"/>
    </location>
</feature>
<organism evidence="7 8">
    <name type="scientific">Vittaforma corneae (strain ATCC 50505)</name>
    <name type="common">Microsporidian parasite</name>
    <name type="synonym">Nosema corneum</name>
    <dbReference type="NCBI Taxonomy" id="993615"/>
    <lineage>
        <taxon>Eukaryota</taxon>
        <taxon>Fungi</taxon>
        <taxon>Fungi incertae sedis</taxon>
        <taxon>Microsporidia</taxon>
        <taxon>Nosematidae</taxon>
        <taxon>Vittaforma</taxon>
    </lineage>
</organism>
<evidence type="ECO:0000256" key="3">
    <source>
        <dbReference type="ARBA" id="ARBA00022840"/>
    </source>
</evidence>
<evidence type="ECO:0000256" key="2">
    <source>
        <dbReference type="ARBA" id="ARBA00022741"/>
    </source>
</evidence>
<dbReference type="Gene3D" id="1.10.510.10">
    <property type="entry name" value="Transferase(Phosphotransferase) domain 1"/>
    <property type="match status" value="1"/>
</dbReference>
<dbReference type="PANTHER" id="PTHR13954:SF6">
    <property type="entry name" value="NON-SPECIFIC SERINE_THREONINE PROTEIN KINASE"/>
    <property type="match status" value="1"/>
</dbReference>
<keyword evidence="7" id="KW-0418">Kinase</keyword>
<reference evidence="8" key="1">
    <citation type="submission" date="2011-05" db="EMBL/GenBank/DDBJ databases">
        <title>The genome sequence of Vittaforma corneae strain ATCC 50505.</title>
        <authorList>
            <consortium name="The Broad Institute Genome Sequencing Platform"/>
            <person name="Cuomo C."/>
            <person name="Didier E."/>
            <person name="Bowers L."/>
            <person name="Young S.K."/>
            <person name="Zeng Q."/>
            <person name="Gargeya S."/>
            <person name="Fitzgerald M."/>
            <person name="Haas B."/>
            <person name="Abouelleil A."/>
            <person name="Alvarado L."/>
            <person name="Arachchi H.M."/>
            <person name="Berlin A."/>
            <person name="Chapman S.B."/>
            <person name="Gearin G."/>
            <person name="Goldberg J."/>
            <person name="Griggs A."/>
            <person name="Gujja S."/>
            <person name="Hansen M."/>
            <person name="Heiman D."/>
            <person name="Howarth C."/>
            <person name="Larimer J."/>
            <person name="Lui A."/>
            <person name="MacDonald P.J.P."/>
            <person name="McCowen C."/>
            <person name="Montmayeur A."/>
            <person name="Murphy C."/>
            <person name="Neiman D."/>
            <person name="Pearson M."/>
            <person name="Priest M."/>
            <person name="Roberts A."/>
            <person name="Saif S."/>
            <person name="Shea T."/>
            <person name="Sisk P."/>
            <person name="Stolte C."/>
            <person name="Sykes S."/>
            <person name="Wortman J."/>
            <person name="Nusbaum C."/>
            <person name="Birren B."/>
        </authorList>
    </citation>
    <scope>NUCLEOTIDE SEQUENCE [LARGE SCALE GENOMIC DNA]</scope>
    <source>
        <strain evidence="8">ATCC 50505</strain>
    </source>
</reference>
<name>L2GKW9_VITCO</name>
<dbReference type="GO" id="GO:0006397">
    <property type="term" value="P:mRNA processing"/>
    <property type="evidence" value="ECO:0007669"/>
    <property type="project" value="InterPro"/>
</dbReference>
<dbReference type="InterPro" id="IPR010513">
    <property type="entry name" value="KEN_dom"/>
</dbReference>
<dbReference type="GO" id="GO:0005524">
    <property type="term" value="F:ATP binding"/>
    <property type="evidence" value="ECO:0007669"/>
    <property type="project" value="UniProtKB-KW"/>
</dbReference>
<dbReference type="PROSITE" id="PS51392">
    <property type="entry name" value="KEN"/>
    <property type="match status" value="1"/>
</dbReference>
<dbReference type="HOGENOM" id="CLU_336562_0_0_1"/>
<dbReference type="InParanoid" id="L2GKW9"/>
<dbReference type="GeneID" id="19882362"/>
<dbReference type="GO" id="GO:0030968">
    <property type="term" value="P:endoplasmic reticulum unfolded protein response"/>
    <property type="evidence" value="ECO:0007669"/>
    <property type="project" value="InterPro"/>
</dbReference>
<gene>
    <name evidence="7" type="ORF">VICG_01652</name>
</gene>
<dbReference type="AlphaFoldDB" id="L2GKW9"/>
<dbReference type="EMBL" id="JH370146">
    <property type="protein sequence ID" value="ELA41279.1"/>
    <property type="molecule type" value="Genomic_DNA"/>
</dbReference>
<evidence type="ECO:0000256" key="4">
    <source>
        <dbReference type="SAM" id="MobiDB-lite"/>
    </source>
</evidence>
<dbReference type="Proteomes" id="UP000011082">
    <property type="component" value="Unassembled WGS sequence"/>
</dbReference>
<sequence length="847" mass="99101">MTFLLNLLLNICKIFSKSHETYVVQTSDNKLHFVTSTVESHQLYVDPSVRIVEDDGLTLREIEDRFALQLKENMTADSTSMIKKANRIDRIYVSQDGFIDVFGRKVFIDEILAHPMIEEGMYIAATQEHHPSIINKTVVIMAVTRIHLLDLFSLTSRVLKVSQVLYLYETFISIPKKEKEIFLNKKWWKFDSKIIAVYILKEKDGLNFMLRVFNRSDVAVYKHRIQRNSSKKLPILFVCSVVFSIIFYLNRNLRFESCIVKNKLYTGKFIKKDCLIYKVTNSFFKEHKRVYGDLKCSNLVNILNETEGWLYPVIVTENTIQFSPPNDASKEENQNEKSSSSSEACSIENDRNLTNGHRGNMSREDILKDSDENQSMETSKTYAGYFASKIYDEAQQEFIKKFKNDLLIVVQSVRYLHSSGVVHGRISPENIRVSDNGQIKLQSMFDNQGWRSMKQLRNIKNKNYSPDESDDMFSLGCVLHYYLTGYHPFDLRDFIKKERKAFKKTNDRLSDYAQKKLGNEIDTSCKNDTEACTLSDTPLAENGISESRAKPCSQNILSRSKLLNCIFGFTTSAICCFKLRFARSLILLHRPAFYMCRSFVSSLSNLFGFTHKYLNFPVHTTVVVCKFLSFFKSTYKVILTIWGCIVKFVRKFPRLFLETSPASPSLAYHRVLSDEISKYIEYNVLYSTYRIRLEDQVEHDLVYHCIKSPLTQAKFRLVSHPYFWDNSKCLEFICDASDFIETNSNFKPRLERSRKVVFLGSWIDYLDVSMVKSVSSKRTYDHQSICDLIRFIRNCHRHYQELRNEELFGTLEGKLFYYLSHKFPELLMFLYRNPVFKDQPVLRKYYE</sequence>
<dbReference type="InterPro" id="IPR038357">
    <property type="entry name" value="KEN_sf"/>
</dbReference>
<feature type="domain" description="KEN" evidence="6">
    <location>
        <begin position="726"/>
        <end position="847"/>
    </location>
</feature>
<dbReference type="GO" id="GO:0004521">
    <property type="term" value="F:RNA endonuclease activity"/>
    <property type="evidence" value="ECO:0007669"/>
    <property type="project" value="InterPro"/>
</dbReference>
<proteinExistence type="predicted"/>
<dbReference type="STRING" id="993615.L2GKW9"/>
<dbReference type="Gene3D" id="1.20.1440.180">
    <property type="entry name" value="KEN domain"/>
    <property type="match status" value="1"/>
</dbReference>
<keyword evidence="1 5" id="KW-0732">Signal</keyword>
<dbReference type="GO" id="GO:0004674">
    <property type="term" value="F:protein serine/threonine kinase activity"/>
    <property type="evidence" value="ECO:0007669"/>
    <property type="project" value="InterPro"/>
</dbReference>
<dbReference type="InterPro" id="IPR045133">
    <property type="entry name" value="IRE1/2-like"/>
</dbReference>
<keyword evidence="7" id="KW-0808">Transferase</keyword>
<keyword evidence="3" id="KW-0067">ATP-binding</keyword>
<feature type="signal peptide" evidence="5">
    <location>
        <begin position="1"/>
        <end position="18"/>
    </location>
</feature>
<feature type="region of interest" description="Disordered" evidence="4">
    <location>
        <begin position="324"/>
        <end position="375"/>
    </location>
</feature>
<keyword evidence="2" id="KW-0547">Nucleotide-binding</keyword>
<dbReference type="Pfam" id="PF06479">
    <property type="entry name" value="Ribonuc_2-5A"/>
    <property type="match status" value="1"/>
</dbReference>
<keyword evidence="8" id="KW-1185">Reference proteome</keyword>